<evidence type="ECO:0000259" key="3">
    <source>
        <dbReference type="PROSITE" id="PS50042"/>
    </source>
</evidence>
<feature type="transmembrane region" description="Helical" evidence="2">
    <location>
        <begin position="243"/>
        <end position="266"/>
    </location>
</feature>
<dbReference type="OrthoDB" id="296750at2759"/>
<comment type="caution">
    <text evidence="4">The sequence shown here is derived from an EMBL/GenBank/DDBJ whole genome shotgun (WGS) entry which is preliminary data.</text>
</comment>
<dbReference type="OMA" id="QRDMIEN"/>
<dbReference type="Pfam" id="PF00027">
    <property type="entry name" value="cNMP_binding"/>
    <property type="match status" value="1"/>
</dbReference>
<accession>A0A8S1T102</accession>
<dbReference type="Pfam" id="PF07885">
    <property type="entry name" value="Ion_trans_2"/>
    <property type="match status" value="1"/>
</dbReference>
<feature type="transmembrane region" description="Helical" evidence="2">
    <location>
        <begin position="286"/>
        <end position="311"/>
    </location>
</feature>
<protein>
    <recommendedName>
        <fullName evidence="3">Cyclic nucleotide-binding domain-containing protein</fullName>
    </recommendedName>
</protein>
<feature type="domain" description="Cyclic nucleotide-binding" evidence="3">
    <location>
        <begin position="472"/>
        <end position="573"/>
    </location>
</feature>
<evidence type="ECO:0000313" key="4">
    <source>
        <dbReference type="EMBL" id="CAD8146965.1"/>
    </source>
</evidence>
<feature type="region of interest" description="Disordered" evidence="1">
    <location>
        <begin position="696"/>
        <end position="724"/>
    </location>
</feature>
<reference evidence="4" key="1">
    <citation type="submission" date="2021-01" db="EMBL/GenBank/DDBJ databases">
        <authorList>
            <consortium name="Genoscope - CEA"/>
            <person name="William W."/>
        </authorList>
    </citation>
    <scope>NUCLEOTIDE SEQUENCE</scope>
</reference>
<sequence>MEEILVSQRMGPSALTQQLSSKQESPCNLMLDDDYQVESQRDMIENKSIDMNMSRFESRTEFKKHAQFLTNRALRTIQTQKQSHFLQSYKLQQHVHRFINNLFTNSYILRNTQKQKITDKLLEKQFISQHRKKDYDNKSVIPIFLPSTNSIMIWDIFGFICNLMMLWLTPFLGAFNNYNNEAISVLQQIILIQLILDFLAQFNRGIFVSAVLITNRKKIITQYLKSNALSDFLRMVIWIDIKYSILFTLYFEIIIVLQIILIYQKILRYLQEYYYQYIYSKRGQNFVLDLVQLIIQIYYFAHIIACVWHYVGENTQYLHNSWILENQLNEETVWNRYNSAFYWATMTMTTVGYGDFSAKNQIEMLVSSFIMFFSSYAFAYTMSSIGIILKNVYDTKQTYKKNLIQMIQYMSKNQVDESTQGRIRNYLRFQQAQEKKENQDEITNIINQLPKNLQQDLNSDIQSRVIKKMKLIINHFSKYTQQQVAKNLELISFIPGDFIYKQGDQHEDNLYFLQSGDVVLIECQTEQNLRSVKNSQYLGYFSFFTGFSPKETAICQSPSELYKISRKKFLDIVRQNQKDFEIFHHIKEKLIFSTNYVLFDHKCNFCNRYIHQEIDCPLIQYKPDLEAILKKQNFNQIVNLRRLVIRTKRKHHALGQHQPIEQQLKIFQQDNQFCEDTDSDQEGKFGNQKSFFSEQQQRSSSQLLQTDDDGHFENTPPRQNQKRATQHYGPLKLQKMSSFSKQKLGQVEQKSSQRRMMIQNEEQSAIKNYCMIEEVQLLLQKQFKSSFNLDKVCNTFRSYMPQYTIESQIKELQKVQKKKQKRFWKQKEKLGKYTFSNNVKVLTLKILNQGKQISKNVSQI</sequence>
<evidence type="ECO:0000313" key="5">
    <source>
        <dbReference type="Proteomes" id="UP000683925"/>
    </source>
</evidence>
<proteinExistence type="predicted"/>
<dbReference type="InterPro" id="IPR051413">
    <property type="entry name" value="K/Na_HCN_channel"/>
</dbReference>
<feature type="transmembrane region" description="Helical" evidence="2">
    <location>
        <begin position="189"/>
        <end position="213"/>
    </location>
</feature>
<feature type="transmembrane region" description="Helical" evidence="2">
    <location>
        <begin position="151"/>
        <end position="169"/>
    </location>
</feature>
<evidence type="ECO:0000256" key="2">
    <source>
        <dbReference type="SAM" id="Phobius"/>
    </source>
</evidence>
<dbReference type="AlphaFoldDB" id="A0A8S1T102"/>
<dbReference type="GO" id="GO:0003254">
    <property type="term" value="P:regulation of membrane depolarization"/>
    <property type="evidence" value="ECO:0007669"/>
    <property type="project" value="TreeGrafter"/>
</dbReference>
<dbReference type="Proteomes" id="UP000683925">
    <property type="component" value="Unassembled WGS sequence"/>
</dbReference>
<keyword evidence="2" id="KW-0472">Membrane</keyword>
<keyword evidence="2" id="KW-0812">Transmembrane</keyword>
<keyword evidence="2" id="KW-1133">Transmembrane helix</keyword>
<keyword evidence="5" id="KW-1185">Reference proteome</keyword>
<feature type="transmembrane region" description="Helical" evidence="2">
    <location>
        <begin position="369"/>
        <end position="389"/>
    </location>
</feature>
<dbReference type="EMBL" id="CAJJDP010000019">
    <property type="protein sequence ID" value="CAD8146965.1"/>
    <property type="molecule type" value="Genomic_DNA"/>
</dbReference>
<dbReference type="GO" id="GO:0005249">
    <property type="term" value="F:voltage-gated potassium channel activity"/>
    <property type="evidence" value="ECO:0007669"/>
    <property type="project" value="TreeGrafter"/>
</dbReference>
<feature type="compositionally biased region" description="Low complexity" evidence="1">
    <location>
        <begin position="696"/>
        <end position="705"/>
    </location>
</feature>
<dbReference type="InterPro" id="IPR013099">
    <property type="entry name" value="K_chnl_dom"/>
</dbReference>
<dbReference type="CDD" id="cd00038">
    <property type="entry name" value="CAP_ED"/>
    <property type="match status" value="1"/>
</dbReference>
<organism evidence="4 5">
    <name type="scientific">Paramecium octaurelia</name>
    <dbReference type="NCBI Taxonomy" id="43137"/>
    <lineage>
        <taxon>Eukaryota</taxon>
        <taxon>Sar</taxon>
        <taxon>Alveolata</taxon>
        <taxon>Ciliophora</taxon>
        <taxon>Intramacronucleata</taxon>
        <taxon>Oligohymenophorea</taxon>
        <taxon>Peniculida</taxon>
        <taxon>Parameciidae</taxon>
        <taxon>Paramecium</taxon>
    </lineage>
</organism>
<gene>
    <name evidence="4" type="ORF">POCTA_138.1.T0190195</name>
</gene>
<evidence type="ECO:0000256" key="1">
    <source>
        <dbReference type="SAM" id="MobiDB-lite"/>
    </source>
</evidence>
<name>A0A8S1T102_PAROT</name>
<dbReference type="InterPro" id="IPR000595">
    <property type="entry name" value="cNMP-bd_dom"/>
</dbReference>
<dbReference type="GO" id="GO:0098855">
    <property type="term" value="C:HCN channel complex"/>
    <property type="evidence" value="ECO:0007669"/>
    <property type="project" value="TreeGrafter"/>
</dbReference>
<dbReference type="PROSITE" id="PS50042">
    <property type="entry name" value="CNMP_BINDING_3"/>
    <property type="match status" value="1"/>
</dbReference>
<dbReference type="GO" id="GO:0035725">
    <property type="term" value="P:sodium ion transmembrane transport"/>
    <property type="evidence" value="ECO:0007669"/>
    <property type="project" value="TreeGrafter"/>
</dbReference>
<dbReference type="PANTHER" id="PTHR45689">
    <property type="entry name" value="I[[H]] CHANNEL, ISOFORM E"/>
    <property type="match status" value="1"/>
</dbReference>
<dbReference type="PANTHER" id="PTHR45689:SF5">
    <property type="entry name" value="I[[H]] CHANNEL, ISOFORM E"/>
    <property type="match status" value="1"/>
</dbReference>